<evidence type="ECO:0000259" key="5">
    <source>
        <dbReference type="Pfam" id="PF00151"/>
    </source>
</evidence>
<gene>
    <name evidence="6" type="primary">106086748</name>
</gene>
<comment type="subcellular location">
    <subcellularLocation>
        <location evidence="1">Secreted</location>
    </subcellularLocation>
</comment>
<dbReference type="PRINTS" id="PR00821">
    <property type="entry name" value="TAGLIPASE"/>
</dbReference>
<comment type="similarity">
    <text evidence="2 4">Belongs to the AB hydrolase superfamily. Lipase family.</text>
</comment>
<dbReference type="GO" id="GO:0016298">
    <property type="term" value="F:lipase activity"/>
    <property type="evidence" value="ECO:0007669"/>
    <property type="project" value="InterPro"/>
</dbReference>
<evidence type="ECO:0000256" key="3">
    <source>
        <dbReference type="ARBA" id="ARBA00022525"/>
    </source>
</evidence>
<dbReference type="CDD" id="cd00707">
    <property type="entry name" value="Pancreat_lipase_like"/>
    <property type="match status" value="1"/>
</dbReference>
<evidence type="ECO:0000256" key="2">
    <source>
        <dbReference type="ARBA" id="ARBA00010701"/>
    </source>
</evidence>
<dbReference type="InterPro" id="IPR000734">
    <property type="entry name" value="TAG_lipase"/>
</dbReference>
<dbReference type="GO" id="GO:0017171">
    <property type="term" value="F:serine hydrolase activity"/>
    <property type="evidence" value="ECO:0007669"/>
    <property type="project" value="TreeGrafter"/>
</dbReference>
<dbReference type="KEGG" id="scac:106086748"/>
<dbReference type="GO" id="GO:0005615">
    <property type="term" value="C:extracellular space"/>
    <property type="evidence" value="ECO:0007669"/>
    <property type="project" value="TreeGrafter"/>
</dbReference>
<reference evidence="6" key="1">
    <citation type="submission" date="2020-05" db="UniProtKB">
        <authorList>
            <consortium name="EnsemblMetazoa"/>
        </authorList>
    </citation>
    <scope>IDENTIFICATION</scope>
    <source>
        <strain evidence="6">USDA</strain>
    </source>
</reference>
<organism evidence="6 7">
    <name type="scientific">Stomoxys calcitrans</name>
    <name type="common">Stable fly</name>
    <name type="synonym">Conops calcitrans</name>
    <dbReference type="NCBI Taxonomy" id="35570"/>
    <lineage>
        <taxon>Eukaryota</taxon>
        <taxon>Metazoa</taxon>
        <taxon>Ecdysozoa</taxon>
        <taxon>Arthropoda</taxon>
        <taxon>Hexapoda</taxon>
        <taxon>Insecta</taxon>
        <taxon>Pterygota</taxon>
        <taxon>Neoptera</taxon>
        <taxon>Endopterygota</taxon>
        <taxon>Diptera</taxon>
        <taxon>Brachycera</taxon>
        <taxon>Muscomorpha</taxon>
        <taxon>Muscoidea</taxon>
        <taxon>Muscidae</taxon>
        <taxon>Stomoxys</taxon>
    </lineage>
</organism>
<keyword evidence="7" id="KW-1185">Reference proteome</keyword>
<dbReference type="Proteomes" id="UP000095300">
    <property type="component" value="Unassembled WGS sequence"/>
</dbReference>
<dbReference type="InterPro" id="IPR029058">
    <property type="entry name" value="AB_hydrolase_fold"/>
</dbReference>
<dbReference type="EnsemblMetazoa" id="SCAU014578-RA">
    <property type="protein sequence ID" value="SCAU014578-PA"/>
    <property type="gene ID" value="SCAU014578"/>
</dbReference>
<dbReference type="AlphaFoldDB" id="A0A1I8Q7I1"/>
<evidence type="ECO:0000256" key="4">
    <source>
        <dbReference type="RuleBase" id="RU004262"/>
    </source>
</evidence>
<feature type="domain" description="Lipase" evidence="5">
    <location>
        <begin position="44"/>
        <end position="292"/>
    </location>
</feature>
<dbReference type="GO" id="GO:0016042">
    <property type="term" value="P:lipid catabolic process"/>
    <property type="evidence" value="ECO:0007669"/>
    <property type="project" value="TreeGrafter"/>
</dbReference>
<dbReference type="PANTHER" id="PTHR11610">
    <property type="entry name" value="LIPASE"/>
    <property type="match status" value="1"/>
</dbReference>
<name>A0A1I8Q7I1_STOCA</name>
<dbReference type="VEuPathDB" id="VectorBase:SCAU014578"/>
<dbReference type="InterPro" id="IPR013818">
    <property type="entry name" value="Lipase"/>
</dbReference>
<evidence type="ECO:0000256" key="1">
    <source>
        <dbReference type="ARBA" id="ARBA00004613"/>
    </source>
</evidence>
<evidence type="ECO:0000313" key="7">
    <source>
        <dbReference type="Proteomes" id="UP000095300"/>
    </source>
</evidence>
<sequence length="339" mass="38033">MDDGGQAQVNGKNGWYIPNPNGSFEWFDNQALEKRLVDQNKFGKLEKVKNPTKFFLYSKVNPSEGTQITTNRKSVERSYFDANKPTYFLIHGWLNSYKTIFIEKIRNAMLRYEDCNVIVVDWPRARTGFFSAFFAVPGVGKQVATMIDFLHEQFGMSFETLTVVGHSYGGQVCGFTGKNVKTGKIHKIIGLDPAGIVFFYDKPEARLAITDAVYVQVIHTDAGKLGFKEPIGNSDFYVNGGNSQPLCGPEVIGICSHLLSCYYYAEVLELNDFGSIRCDDFEHAKMKNCGSIFSGVRMGARDVQEEVEGIFFVPVRFKYPFGVLNSTDTTNAFTTWSGN</sequence>
<dbReference type="InterPro" id="IPR033906">
    <property type="entry name" value="Lipase_N"/>
</dbReference>
<protein>
    <recommendedName>
        <fullName evidence="5">Lipase domain-containing protein</fullName>
    </recommendedName>
</protein>
<dbReference type="PANTHER" id="PTHR11610:SF150">
    <property type="entry name" value="FI01825P-RELATED"/>
    <property type="match status" value="1"/>
</dbReference>
<dbReference type="Pfam" id="PF00151">
    <property type="entry name" value="Lipase"/>
    <property type="match status" value="1"/>
</dbReference>
<evidence type="ECO:0000313" key="6">
    <source>
        <dbReference type="EnsemblMetazoa" id="SCAU014578-PA"/>
    </source>
</evidence>
<dbReference type="SUPFAM" id="SSF53474">
    <property type="entry name" value="alpha/beta-Hydrolases"/>
    <property type="match status" value="1"/>
</dbReference>
<accession>A0A1I8Q7I1</accession>
<keyword evidence="3" id="KW-0964">Secreted</keyword>
<dbReference type="OrthoDB" id="199913at2759"/>
<dbReference type="Gene3D" id="3.40.50.1820">
    <property type="entry name" value="alpha/beta hydrolase"/>
    <property type="match status" value="1"/>
</dbReference>
<dbReference type="FunFam" id="3.40.50.1820:FF:000076">
    <property type="entry name" value="phospholipase A1"/>
    <property type="match status" value="1"/>
</dbReference>
<proteinExistence type="inferred from homology"/>